<dbReference type="AlphaFoldDB" id="A0A6P5F6X8"/>
<dbReference type="PANTHER" id="PTHR36885">
    <property type="entry name" value="EXPRESSED PROTEIN"/>
    <property type="match status" value="1"/>
</dbReference>
<organism evidence="2 3">
    <name type="scientific">Ananas comosus</name>
    <name type="common">Pineapple</name>
    <name type="synonym">Ananas ananas</name>
    <dbReference type="NCBI Taxonomy" id="4615"/>
    <lineage>
        <taxon>Eukaryota</taxon>
        <taxon>Viridiplantae</taxon>
        <taxon>Streptophyta</taxon>
        <taxon>Embryophyta</taxon>
        <taxon>Tracheophyta</taxon>
        <taxon>Spermatophyta</taxon>
        <taxon>Magnoliopsida</taxon>
        <taxon>Liliopsida</taxon>
        <taxon>Poales</taxon>
        <taxon>Bromeliaceae</taxon>
        <taxon>Bromelioideae</taxon>
        <taxon>Ananas</taxon>
    </lineage>
</organism>
<name>A0A6P5F6X8_ANACO</name>
<reference evidence="3" key="2">
    <citation type="submission" date="2025-08" db="UniProtKB">
        <authorList>
            <consortium name="RefSeq"/>
        </authorList>
    </citation>
    <scope>IDENTIFICATION</scope>
    <source>
        <tissue evidence="3">Leaf</tissue>
    </source>
</reference>
<feature type="compositionally biased region" description="Basic and acidic residues" evidence="1">
    <location>
        <begin position="179"/>
        <end position="189"/>
    </location>
</feature>
<evidence type="ECO:0000313" key="3">
    <source>
        <dbReference type="RefSeq" id="XP_020091372.1"/>
    </source>
</evidence>
<evidence type="ECO:0000313" key="2">
    <source>
        <dbReference type="Proteomes" id="UP000515123"/>
    </source>
</evidence>
<dbReference type="Proteomes" id="UP000515123">
    <property type="component" value="Linkage group 7"/>
</dbReference>
<keyword evidence="2" id="KW-1185">Reference proteome</keyword>
<feature type="region of interest" description="Disordered" evidence="1">
    <location>
        <begin position="179"/>
        <end position="199"/>
    </location>
</feature>
<protein>
    <submittedName>
        <fullName evidence="3">Uncharacterized protein LOC109712295</fullName>
    </submittedName>
</protein>
<accession>A0A6P5F6X8</accession>
<gene>
    <name evidence="3" type="primary">LOC109712295</name>
</gene>
<dbReference type="GeneID" id="109712295"/>
<dbReference type="PANTHER" id="PTHR36885:SF2">
    <property type="entry name" value="DUF4378 DOMAIN-CONTAINING PROTEIN"/>
    <property type="match status" value="1"/>
</dbReference>
<dbReference type="RefSeq" id="XP_020091372.1">
    <property type="nucleotide sequence ID" value="XM_020235783.1"/>
</dbReference>
<evidence type="ECO:0000256" key="1">
    <source>
        <dbReference type="SAM" id="MobiDB-lite"/>
    </source>
</evidence>
<dbReference type="OrthoDB" id="691329at2759"/>
<proteinExistence type="predicted"/>
<sequence>MGSLSRSPKTVQYGRRLFELLEEQQEPFLLDVYLSENGFLTGALKAEGRANCCPVNLCRRILKLCSHGWLKRRSSSRGCSNLRHVLGKLLHQKVLKKVLNWNGTANAGKGRHVLGVCGCFPEMGRSKSSLVEFQRLSKSGGIDDGESDGEVSWGAMEVGESKQLSPVSVLELHSDEASPIHGHYEDEKPSTSGSSPKKAFDAPWQGFEELLGSTSPTIMHQNAKKNKELDQSDQVMALLGCPMEVGECVSPQLAEKLIEDQLSSWEKMRVDFLRIPNLIGSDISKSTKEWSQFHPEMTKIGKEIENLIFEEIRRESVLDLLGSHCTLIGDMLDSK</sequence>
<reference evidence="2" key="1">
    <citation type="journal article" date="2015" name="Nat. Genet.">
        <title>The pineapple genome and the evolution of CAM photosynthesis.</title>
        <authorList>
            <person name="Ming R."/>
            <person name="VanBuren R."/>
            <person name="Wai C.M."/>
            <person name="Tang H."/>
            <person name="Schatz M.C."/>
            <person name="Bowers J.E."/>
            <person name="Lyons E."/>
            <person name="Wang M.L."/>
            <person name="Chen J."/>
            <person name="Biggers E."/>
            <person name="Zhang J."/>
            <person name="Huang L."/>
            <person name="Zhang L."/>
            <person name="Miao W."/>
            <person name="Zhang J."/>
            <person name="Ye Z."/>
            <person name="Miao C."/>
            <person name="Lin Z."/>
            <person name="Wang H."/>
            <person name="Zhou H."/>
            <person name="Yim W.C."/>
            <person name="Priest H.D."/>
            <person name="Zheng C."/>
            <person name="Woodhouse M."/>
            <person name="Edger P.P."/>
            <person name="Guyot R."/>
            <person name="Guo H.B."/>
            <person name="Guo H."/>
            <person name="Zheng G."/>
            <person name="Singh R."/>
            <person name="Sharma A."/>
            <person name="Min X."/>
            <person name="Zheng Y."/>
            <person name="Lee H."/>
            <person name="Gurtowski J."/>
            <person name="Sedlazeck F.J."/>
            <person name="Harkess A."/>
            <person name="McKain M.R."/>
            <person name="Liao Z."/>
            <person name="Fang J."/>
            <person name="Liu J."/>
            <person name="Zhang X."/>
            <person name="Zhang Q."/>
            <person name="Hu W."/>
            <person name="Qin Y."/>
            <person name="Wang K."/>
            <person name="Chen L.Y."/>
            <person name="Shirley N."/>
            <person name="Lin Y.R."/>
            <person name="Liu L.Y."/>
            <person name="Hernandez A.G."/>
            <person name="Wright C.L."/>
            <person name="Bulone V."/>
            <person name="Tuskan G.A."/>
            <person name="Heath K."/>
            <person name="Zee F."/>
            <person name="Moore P.H."/>
            <person name="Sunkar R."/>
            <person name="Leebens-Mack J.H."/>
            <person name="Mockler T."/>
            <person name="Bennetzen J.L."/>
            <person name="Freeling M."/>
            <person name="Sankoff D."/>
            <person name="Paterson A.H."/>
            <person name="Zhu X."/>
            <person name="Yang X."/>
            <person name="Smith J.A."/>
            <person name="Cushman J.C."/>
            <person name="Paull R.E."/>
            <person name="Yu Q."/>
        </authorList>
    </citation>
    <scope>NUCLEOTIDE SEQUENCE [LARGE SCALE GENOMIC DNA]</scope>
    <source>
        <strain evidence="2">cv. F153</strain>
    </source>
</reference>